<evidence type="ECO:0000256" key="3">
    <source>
        <dbReference type="ARBA" id="ARBA00012438"/>
    </source>
</evidence>
<protein>
    <recommendedName>
        <fullName evidence="3">histidine kinase</fullName>
        <ecNumber evidence="3">2.7.13.3</ecNumber>
    </recommendedName>
</protein>
<dbReference type="PROSITE" id="PS50109">
    <property type="entry name" value="HIS_KIN"/>
    <property type="match status" value="1"/>
</dbReference>
<dbReference type="PANTHER" id="PTHR44936">
    <property type="entry name" value="SENSOR PROTEIN CREC"/>
    <property type="match status" value="1"/>
</dbReference>
<evidence type="ECO:0000256" key="7">
    <source>
        <dbReference type="ARBA" id="ARBA00022741"/>
    </source>
</evidence>
<dbReference type="InterPro" id="IPR036890">
    <property type="entry name" value="HATPase_C_sf"/>
</dbReference>
<dbReference type="PANTHER" id="PTHR44936:SF10">
    <property type="entry name" value="SENSOR PROTEIN RSTB"/>
    <property type="match status" value="1"/>
</dbReference>
<comment type="caution">
    <text evidence="13">The sequence shown here is derived from an EMBL/GenBank/DDBJ whole genome shotgun (WGS) entry which is preliminary data.</text>
</comment>
<reference evidence="13 14" key="1">
    <citation type="submission" date="2020-10" db="EMBL/GenBank/DDBJ databases">
        <title>The genome sequence of Chitinilyticum litopenaei 4Y14.</title>
        <authorList>
            <person name="Liu Y."/>
        </authorList>
    </citation>
    <scope>NUCLEOTIDE SEQUENCE [LARGE SCALE GENOMIC DNA]</scope>
    <source>
        <strain evidence="13 14">4Y14</strain>
    </source>
</reference>
<dbReference type="Pfam" id="PF00512">
    <property type="entry name" value="HisKA"/>
    <property type="match status" value="1"/>
</dbReference>
<name>A0A8J7FHD8_9NEIS</name>
<comment type="subcellular location">
    <subcellularLocation>
        <location evidence="2">Cell membrane</location>
        <topology evidence="2">Multi-pass membrane protein</topology>
    </subcellularLocation>
</comment>
<dbReference type="InterPro" id="IPR005467">
    <property type="entry name" value="His_kinase_dom"/>
</dbReference>
<keyword evidence="9" id="KW-0067">ATP-binding</keyword>
<evidence type="ECO:0000256" key="8">
    <source>
        <dbReference type="ARBA" id="ARBA00022777"/>
    </source>
</evidence>
<dbReference type="InterPro" id="IPR050980">
    <property type="entry name" value="2C_sensor_his_kinase"/>
</dbReference>
<organism evidence="13 14">
    <name type="scientific">Chitinilyticum piscinae</name>
    <dbReference type="NCBI Taxonomy" id="2866724"/>
    <lineage>
        <taxon>Bacteria</taxon>
        <taxon>Pseudomonadati</taxon>
        <taxon>Pseudomonadota</taxon>
        <taxon>Betaproteobacteria</taxon>
        <taxon>Neisseriales</taxon>
        <taxon>Chitinibacteraceae</taxon>
        <taxon>Chitinilyticum</taxon>
    </lineage>
</organism>
<dbReference type="InterPro" id="IPR004358">
    <property type="entry name" value="Sig_transdc_His_kin-like_C"/>
</dbReference>
<keyword evidence="5" id="KW-0597">Phosphoprotein</keyword>
<dbReference type="GO" id="GO:0005524">
    <property type="term" value="F:ATP binding"/>
    <property type="evidence" value="ECO:0007669"/>
    <property type="project" value="UniProtKB-KW"/>
</dbReference>
<evidence type="ECO:0000313" key="14">
    <source>
        <dbReference type="Proteomes" id="UP000604481"/>
    </source>
</evidence>
<dbReference type="Pfam" id="PF00672">
    <property type="entry name" value="HAMP"/>
    <property type="match status" value="1"/>
</dbReference>
<dbReference type="Pfam" id="PF02518">
    <property type="entry name" value="HATPase_c"/>
    <property type="match status" value="1"/>
</dbReference>
<dbReference type="EC" id="2.7.13.3" evidence="3"/>
<dbReference type="SUPFAM" id="SSF55874">
    <property type="entry name" value="ATPase domain of HSP90 chaperone/DNA topoisomerase II/histidine kinase"/>
    <property type="match status" value="1"/>
</dbReference>
<dbReference type="GO" id="GO:0005886">
    <property type="term" value="C:plasma membrane"/>
    <property type="evidence" value="ECO:0007669"/>
    <property type="project" value="UniProtKB-SubCell"/>
</dbReference>
<evidence type="ECO:0000256" key="1">
    <source>
        <dbReference type="ARBA" id="ARBA00000085"/>
    </source>
</evidence>
<dbReference type="EMBL" id="JADFUA010000001">
    <property type="protein sequence ID" value="MBE9607787.1"/>
    <property type="molecule type" value="Genomic_DNA"/>
</dbReference>
<keyword evidence="7" id="KW-0547">Nucleotide-binding</keyword>
<keyword evidence="10" id="KW-0472">Membrane</keyword>
<comment type="catalytic activity">
    <reaction evidence="1">
        <text>ATP + protein L-histidine = ADP + protein N-phospho-L-histidine.</text>
        <dbReference type="EC" id="2.7.13.3"/>
    </reaction>
</comment>
<dbReference type="Gene3D" id="3.30.565.10">
    <property type="entry name" value="Histidine kinase-like ATPase, C-terminal domain"/>
    <property type="match status" value="1"/>
</dbReference>
<keyword evidence="8 13" id="KW-0418">Kinase</keyword>
<feature type="transmembrane region" description="Helical" evidence="10">
    <location>
        <begin position="136"/>
        <end position="157"/>
    </location>
</feature>
<dbReference type="GO" id="GO:0000155">
    <property type="term" value="F:phosphorelay sensor kinase activity"/>
    <property type="evidence" value="ECO:0007669"/>
    <property type="project" value="InterPro"/>
</dbReference>
<evidence type="ECO:0000256" key="5">
    <source>
        <dbReference type="ARBA" id="ARBA00022553"/>
    </source>
</evidence>
<sequence length="433" mass="48287">MRQLFLRFYLTVVVCFLISATLIGGAYKHLIDRTNQRYLIDIFKTTVTIIEEELGDLPRSIWHDEAARLRGKLPVPVQIESVDAYQLSPDNKATLLNGGIILLSDKELYLHRIHQTELMVVLGPIPYLSRLEGMSWIDWLAMALMCAALGIPTWLWMRPFWRDVLQLIKQSRRLGNGDFTSRVELADSSALAPLGVTFNRMANDIQTLTASRRAMLDAVSHDLRTPLTRIRYRLEALKAGASVDGQIAAVERDLGQIDQLLEEWLTMSTLDRAQLRLNLELKDIAALLELICNESAQQNAAPAFSNATPFASAFMEYDSYYLGRAVTNLLSNAHRYGGDTVQLTLAWGEGVAQIHVDDNGPGIPDHARERLLQPFERMENSRNLATGGFGLGLSIVAMIMRGHNGEIRIETSPLGGARITLAWPTPLVDGGQL</sequence>
<dbReference type="InterPro" id="IPR036097">
    <property type="entry name" value="HisK_dim/P_sf"/>
</dbReference>
<dbReference type="PRINTS" id="PR00344">
    <property type="entry name" value="BCTRLSENSOR"/>
</dbReference>
<keyword evidence="10" id="KW-1133">Transmembrane helix</keyword>
<dbReference type="PROSITE" id="PS50885">
    <property type="entry name" value="HAMP"/>
    <property type="match status" value="1"/>
</dbReference>
<evidence type="ECO:0000256" key="2">
    <source>
        <dbReference type="ARBA" id="ARBA00004651"/>
    </source>
</evidence>
<keyword evidence="6" id="KW-0808">Transferase</keyword>
<dbReference type="InterPro" id="IPR003660">
    <property type="entry name" value="HAMP_dom"/>
</dbReference>
<keyword evidence="4" id="KW-1003">Cell membrane</keyword>
<keyword evidence="14" id="KW-1185">Reference proteome</keyword>
<dbReference type="SMART" id="SM00388">
    <property type="entry name" value="HisKA"/>
    <property type="match status" value="1"/>
</dbReference>
<dbReference type="Proteomes" id="UP000604481">
    <property type="component" value="Unassembled WGS sequence"/>
</dbReference>
<dbReference type="RefSeq" id="WP_194114300.1">
    <property type="nucleotide sequence ID" value="NZ_JADFUA010000001.1"/>
</dbReference>
<dbReference type="SUPFAM" id="SSF47384">
    <property type="entry name" value="Homodimeric domain of signal transducing histidine kinase"/>
    <property type="match status" value="1"/>
</dbReference>
<feature type="transmembrane region" description="Helical" evidence="10">
    <location>
        <begin position="6"/>
        <end position="27"/>
    </location>
</feature>
<proteinExistence type="predicted"/>
<dbReference type="InterPro" id="IPR003661">
    <property type="entry name" value="HisK_dim/P_dom"/>
</dbReference>
<gene>
    <name evidence="13" type="ORF">INR99_00335</name>
</gene>
<dbReference type="SMART" id="SM00304">
    <property type="entry name" value="HAMP"/>
    <property type="match status" value="1"/>
</dbReference>
<evidence type="ECO:0000259" key="12">
    <source>
        <dbReference type="PROSITE" id="PS50885"/>
    </source>
</evidence>
<dbReference type="Gene3D" id="1.10.287.130">
    <property type="match status" value="1"/>
</dbReference>
<evidence type="ECO:0000259" key="11">
    <source>
        <dbReference type="PROSITE" id="PS50109"/>
    </source>
</evidence>
<evidence type="ECO:0000256" key="4">
    <source>
        <dbReference type="ARBA" id="ARBA00022475"/>
    </source>
</evidence>
<evidence type="ECO:0000256" key="10">
    <source>
        <dbReference type="SAM" id="Phobius"/>
    </source>
</evidence>
<accession>A0A8J7FHD8</accession>
<feature type="domain" description="Histidine kinase" evidence="11">
    <location>
        <begin position="218"/>
        <end position="427"/>
    </location>
</feature>
<dbReference type="CDD" id="cd06225">
    <property type="entry name" value="HAMP"/>
    <property type="match status" value="1"/>
</dbReference>
<evidence type="ECO:0000256" key="9">
    <source>
        <dbReference type="ARBA" id="ARBA00022840"/>
    </source>
</evidence>
<evidence type="ECO:0000256" key="6">
    <source>
        <dbReference type="ARBA" id="ARBA00022679"/>
    </source>
</evidence>
<feature type="domain" description="HAMP" evidence="12">
    <location>
        <begin position="158"/>
        <end position="210"/>
    </location>
</feature>
<dbReference type="InterPro" id="IPR003594">
    <property type="entry name" value="HATPase_dom"/>
</dbReference>
<evidence type="ECO:0000313" key="13">
    <source>
        <dbReference type="EMBL" id="MBE9607787.1"/>
    </source>
</evidence>
<dbReference type="CDD" id="cd00082">
    <property type="entry name" value="HisKA"/>
    <property type="match status" value="1"/>
</dbReference>
<keyword evidence="10" id="KW-0812">Transmembrane</keyword>
<dbReference type="AlphaFoldDB" id="A0A8J7FHD8"/>
<dbReference type="SMART" id="SM00387">
    <property type="entry name" value="HATPase_c"/>
    <property type="match status" value="1"/>
</dbReference>